<keyword evidence="4" id="KW-1185">Reference proteome</keyword>
<dbReference type="FunCoup" id="A0A5J5FBM7">
    <property type="interactions" value="464"/>
</dbReference>
<dbReference type="OrthoDB" id="10252486at2759"/>
<dbReference type="InterPro" id="IPR036883">
    <property type="entry name" value="PDCD5-like_sf"/>
</dbReference>
<dbReference type="GO" id="GO:0003677">
    <property type="term" value="F:DNA binding"/>
    <property type="evidence" value="ECO:0007669"/>
    <property type="project" value="UniProtKB-KW"/>
</dbReference>
<evidence type="ECO:0000313" key="3">
    <source>
        <dbReference type="EMBL" id="KAA8914667.1"/>
    </source>
</evidence>
<dbReference type="Proteomes" id="UP000326924">
    <property type="component" value="Unassembled WGS sequence"/>
</dbReference>
<evidence type="ECO:0000256" key="2">
    <source>
        <dbReference type="SAM" id="MobiDB-lite"/>
    </source>
</evidence>
<comment type="caution">
    <text evidence="3">The sequence shown here is derived from an EMBL/GenBank/DDBJ whole genome shotgun (WGS) entry which is preliminary data.</text>
</comment>
<dbReference type="InterPro" id="IPR002836">
    <property type="entry name" value="PDCD5-like"/>
</dbReference>
<sequence length="133" mass="14570">MEDDELAKIRAARMADLQQRGAGGSSGGAGEKQSQEVEARKQILSQICSPEAVDRLGRIAMVKAERATDLENRLIMLARSGQIRGRVSDDDLIKLIRMVDESDKKQGGGNGGEGEIVFQRRKGGFDDDDDDFF</sequence>
<keyword evidence="3" id="KW-0238">DNA-binding</keyword>
<dbReference type="InParanoid" id="A0A5J5FBM7"/>
<dbReference type="PIRSF" id="PIRSF015730">
    <property type="entry name" value="TFAR19"/>
    <property type="match status" value="1"/>
</dbReference>
<organism evidence="3 4">
    <name type="scientific">Sphaerosporella brunnea</name>
    <dbReference type="NCBI Taxonomy" id="1250544"/>
    <lineage>
        <taxon>Eukaryota</taxon>
        <taxon>Fungi</taxon>
        <taxon>Dikarya</taxon>
        <taxon>Ascomycota</taxon>
        <taxon>Pezizomycotina</taxon>
        <taxon>Pezizomycetes</taxon>
        <taxon>Pezizales</taxon>
        <taxon>Pyronemataceae</taxon>
        <taxon>Sphaerosporella</taxon>
    </lineage>
</organism>
<feature type="region of interest" description="Disordered" evidence="2">
    <location>
        <begin position="102"/>
        <end position="133"/>
    </location>
</feature>
<dbReference type="GO" id="GO:0005634">
    <property type="term" value="C:nucleus"/>
    <property type="evidence" value="ECO:0007669"/>
    <property type="project" value="TreeGrafter"/>
</dbReference>
<dbReference type="Pfam" id="PF01984">
    <property type="entry name" value="dsDNA_bind"/>
    <property type="match status" value="1"/>
</dbReference>
<dbReference type="Gene3D" id="1.10.8.140">
    <property type="entry name" value="PDCD5-like"/>
    <property type="match status" value="1"/>
</dbReference>
<comment type="similarity">
    <text evidence="1">Belongs to the PDCD5 family.</text>
</comment>
<dbReference type="SUPFAM" id="SSF46950">
    <property type="entry name" value="Double-stranded DNA-binding domain"/>
    <property type="match status" value="1"/>
</dbReference>
<name>A0A5J5FBM7_9PEZI</name>
<evidence type="ECO:0000313" key="4">
    <source>
        <dbReference type="Proteomes" id="UP000326924"/>
    </source>
</evidence>
<accession>A0A5J5FBM7</accession>
<evidence type="ECO:0000256" key="1">
    <source>
        <dbReference type="ARBA" id="ARBA00010490"/>
    </source>
</evidence>
<protein>
    <submittedName>
        <fullName evidence="3">Double-stranded DNA-binding domain-containing protein</fullName>
    </submittedName>
</protein>
<proteinExistence type="inferred from homology"/>
<feature type="compositionally biased region" description="Gly residues" evidence="2">
    <location>
        <begin position="21"/>
        <end position="30"/>
    </location>
</feature>
<dbReference type="AlphaFoldDB" id="A0A5J5FBM7"/>
<dbReference type="PANTHER" id="PTHR10840">
    <property type="entry name" value="PROGRAMMED CELL DEATH PROTEIN 5"/>
    <property type="match status" value="1"/>
</dbReference>
<feature type="region of interest" description="Disordered" evidence="2">
    <location>
        <begin position="13"/>
        <end position="40"/>
    </location>
</feature>
<dbReference type="EMBL" id="VXIS01000004">
    <property type="protein sequence ID" value="KAA8914667.1"/>
    <property type="molecule type" value="Genomic_DNA"/>
</dbReference>
<dbReference type="GO" id="GO:0005829">
    <property type="term" value="C:cytosol"/>
    <property type="evidence" value="ECO:0007669"/>
    <property type="project" value="TreeGrafter"/>
</dbReference>
<gene>
    <name evidence="3" type="ORF">FN846DRAFT_481068</name>
</gene>
<reference evidence="3 4" key="1">
    <citation type="submission" date="2019-09" db="EMBL/GenBank/DDBJ databases">
        <title>Draft genome of the ectomycorrhizal ascomycete Sphaerosporella brunnea.</title>
        <authorList>
            <consortium name="DOE Joint Genome Institute"/>
            <person name="Benucci G.M."/>
            <person name="Marozzi G."/>
            <person name="Antonielli L."/>
            <person name="Sanchez S."/>
            <person name="Marco P."/>
            <person name="Wang X."/>
            <person name="Falini L.B."/>
            <person name="Barry K."/>
            <person name="Haridas S."/>
            <person name="Lipzen A."/>
            <person name="Labutti K."/>
            <person name="Grigoriev I.V."/>
            <person name="Murat C."/>
            <person name="Martin F."/>
            <person name="Albertini E."/>
            <person name="Donnini D."/>
            <person name="Bonito G."/>
        </authorList>
    </citation>
    <scope>NUCLEOTIDE SEQUENCE [LARGE SCALE GENOMIC DNA]</scope>
    <source>
        <strain evidence="3 4">Sb_GMNB300</strain>
    </source>
</reference>
<dbReference type="PANTHER" id="PTHR10840:SF0">
    <property type="entry name" value="PROGRAMMED CELL DEATH PROTEIN 5"/>
    <property type="match status" value="1"/>
</dbReference>